<protein>
    <submittedName>
        <fullName evidence="1">WGR domain-containing protein</fullName>
    </submittedName>
</protein>
<keyword evidence="2" id="KW-1185">Reference proteome</keyword>
<accession>A0A7L9RTL1</accession>
<gene>
    <name evidence="1" type="ORF">CPBP_00640</name>
</gene>
<dbReference type="EMBL" id="CP054719">
    <property type="protein sequence ID" value="QOL19869.1"/>
    <property type="molecule type" value="Genomic_DNA"/>
</dbReference>
<organism evidence="1 2">
    <name type="scientific">Candidatus Bodocaedibacter vickermanii</name>
    <dbReference type="NCBI Taxonomy" id="2741701"/>
    <lineage>
        <taxon>Bacteria</taxon>
        <taxon>Pseudomonadati</taxon>
        <taxon>Pseudomonadota</taxon>
        <taxon>Alphaproteobacteria</taxon>
        <taxon>Holosporales</taxon>
        <taxon>Candidatus Paracaedibacteraceae</taxon>
        <taxon>Candidatus Bodocaedibacter</taxon>
    </lineage>
</organism>
<dbReference type="RefSeq" id="WP_350332606.1">
    <property type="nucleotide sequence ID" value="NZ_CP054719.1"/>
</dbReference>
<name>A0A7L9RTL1_9PROT</name>
<sequence>MLSIQLHAQNLEKNINRFYGLRVTKNLFGAWTITIQYTQFRTRGPTKLFFCDTVDEAKLRVHLILKRRLNYNRRMECEYRIVHVDSDPSVILEEWIPEFQTLNQENIR</sequence>
<dbReference type="AlphaFoldDB" id="A0A7L9RTL1"/>
<dbReference type="Proteomes" id="UP000594001">
    <property type="component" value="Chromosome"/>
</dbReference>
<evidence type="ECO:0000313" key="1">
    <source>
        <dbReference type="EMBL" id="QOL19869.1"/>
    </source>
</evidence>
<evidence type="ECO:0000313" key="2">
    <source>
        <dbReference type="Proteomes" id="UP000594001"/>
    </source>
</evidence>
<proteinExistence type="predicted"/>
<reference evidence="1 2" key="1">
    <citation type="submission" date="2020-06" db="EMBL/GenBank/DDBJ databases">
        <title>The endosymbiont of the kinetoplastid Bodo saltans is a Paracaedibacter-like alpha-proteobacterium possessing a putative toxin-antitoxin system.</title>
        <authorList>
            <person name="Midha S."/>
            <person name="Rigden D.J."/>
            <person name="Siozios S."/>
            <person name="Hurst G.D.D."/>
            <person name="Jackson A.P."/>
        </authorList>
    </citation>
    <scope>NUCLEOTIDE SEQUENCE [LARGE SCALE GENOMIC DNA]</scope>
    <source>
        <strain evidence="1">Lake Konstanz</strain>
    </source>
</reference>
<dbReference type="KEGG" id="pbal:CPBP_00640"/>